<dbReference type="PANTHER" id="PTHR42923">
    <property type="entry name" value="PROTOPORPHYRINOGEN OXIDASE"/>
    <property type="match status" value="1"/>
</dbReference>
<dbReference type="GO" id="GO:0004729">
    <property type="term" value="F:oxygen-dependent protoporphyrinogen oxidase activity"/>
    <property type="evidence" value="ECO:0007669"/>
    <property type="project" value="UniProtKB-UniRule"/>
</dbReference>
<evidence type="ECO:0000256" key="4">
    <source>
        <dbReference type="ARBA" id="ARBA00012867"/>
    </source>
</evidence>
<dbReference type="Proteomes" id="UP000298327">
    <property type="component" value="Unassembled WGS sequence"/>
</dbReference>
<dbReference type="InterPro" id="IPR050464">
    <property type="entry name" value="Zeta_carotene_desat/Oxidored"/>
</dbReference>
<dbReference type="SUPFAM" id="SSF51905">
    <property type="entry name" value="FAD/NAD(P)-binding domain"/>
    <property type="match status" value="1"/>
</dbReference>
<evidence type="ECO:0000256" key="11">
    <source>
        <dbReference type="RuleBase" id="RU367069"/>
    </source>
</evidence>
<evidence type="ECO:0000256" key="1">
    <source>
        <dbReference type="ARBA" id="ARBA00002600"/>
    </source>
</evidence>
<sequence>MSSATPHIAILGGGVTGLSAAFHLARLHPNARITLLEKQPRLGGWLRSERVEVEDVDGRKASILLETGPRTFRANAKPVVELVNLLKLQSHVVTALRSSPAARNRFLHVSPTPGLQALPSSVLSLFTSPLSSLLLGAVVKETFGVANRPEGLQDESVDAFFTRRFGEQFARVMGSALVHGIYGADSRKLSVRAAFPSMWAAEEVGRGSVVWGEMGPPDRRAGPSALPVAPDAPLPSPPSRTTSDASPDLPPPPLVTPHCYSASRHVILRVPGHALNGLADTATVSHHH</sequence>
<dbReference type="Gene3D" id="3.50.50.60">
    <property type="entry name" value="FAD/NAD(P)-binding domain"/>
    <property type="match status" value="1"/>
</dbReference>
<evidence type="ECO:0000313" key="15">
    <source>
        <dbReference type="Proteomes" id="UP000298327"/>
    </source>
</evidence>
<dbReference type="PANTHER" id="PTHR42923:SF3">
    <property type="entry name" value="PROTOPORPHYRINOGEN OXIDASE"/>
    <property type="match status" value="1"/>
</dbReference>
<dbReference type="GO" id="GO:0006782">
    <property type="term" value="P:protoporphyrinogen IX biosynthetic process"/>
    <property type="evidence" value="ECO:0007669"/>
    <property type="project" value="UniProtKB-UniRule"/>
</dbReference>
<comment type="similarity">
    <text evidence="3 11">Belongs to the protoporphyrinogen/coproporphyrinogen oxidase family. Protoporphyrinogen oxidase subfamily.</text>
</comment>
<evidence type="ECO:0000256" key="9">
    <source>
        <dbReference type="ARBA" id="ARBA00023244"/>
    </source>
</evidence>
<comment type="pathway">
    <text evidence="2 11">Porphyrin-containing compound metabolism; protoporphyrin-IX biosynthesis; protoporphyrin-IX from protoporphyrinogen-IX: step 1/1.</text>
</comment>
<dbReference type="UniPathway" id="UPA00251">
    <property type="reaction ID" value="UER00324"/>
</dbReference>
<evidence type="ECO:0000256" key="7">
    <source>
        <dbReference type="ARBA" id="ARBA00023002"/>
    </source>
</evidence>
<comment type="subcellular location">
    <subcellularLocation>
        <location evidence="11">Mitochondrion inner membrane</location>
    </subcellularLocation>
</comment>
<evidence type="ECO:0000256" key="12">
    <source>
        <dbReference type="SAM" id="MobiDB-lite"/>
    </source>
</evidence>
<evidence type="ECO:0000313" key="14">
    <source>
        <dbReference type="EMBL" id="TFY70988.1"/>
    </source>
</evidence>
<dbReference type="InterPro" id="IPR002937">
    <property type="entry name" value="Amino_oxidase"/>
</dbReference>
<dbReference type="AlphaFoldDB" id="A0A4Y9ZB03"/>
<evidence type="ECO:0000256" key="10">
    <source>
        <dbReference type="ARBA" id="ARBA00047554"/>
    </source>
</evidence>
<proteinExistence type="inferred from homology"/>
<protein>
    <recommendedName>
        <fullName evidence="4 11">Protoporphyrinogen oxidase</fullName>
        <ecNumber evidence="4 11">1.3.3.4</ecNumber>
    </recommendedName>
</protein>
<feature type="region of interest" description="Disordered" evidence="12">
    <location>
        <begin position="212"/>
        <end position="256"/>
    </location>
</feature>
<evidence type="ECO:0000256" key="6">
    <source>
        <dbReference type="ARBA" id="ARBA00022827"/>
    </source>
</evidence>
<feature type="domain" description="Amine oxidase" evidence="13">
    <location>
        <begin position="16"/>
        <end position="220"/>
    </location>
</feature>
<organism evidence="14 15">
    <name type="scientific">Dentipellis fragilis</name>
    <dbReference type="NCBI Taxonomy" id="205917"/>
    <lineage>
        <taxon>Eukaryota</taxon>
        <taxon>Fungi</taxon>
        <taxon>Dikarya</taxon>
        <taxon>Basidiomycota</taxon>
        <taxon>Agaricomycotina</taxon>
        <taxon>Agaricomycetes</taxon>
        <taxon>Russulales</taxon>
        <taxon>Hericiaceae</taxon>
        <taxon>Dentipellis</taxon>
    </lineage>
</organism>
<dbReference type="EMBL" id="SEOQ01000072">
    <property type="protein sequence ID" value="TFY70988.1"/>
    <property type="molecule type" value="Genomic_DNA"/>
</dbReference>
<dbReference type="Pfam" id="PF01593">
    <property type="entry name" value="Amino_oxidase"/>
    <property type="match status" value="1"/>
</dbReference>
<comment type="caution">
    <text evidence="14">The sequence shown here is derived from an EMBL/GenBank/DDBJ whole genome shotgun (WGS) entry which is preliminary data.</text>
</comment>
<comment type="cofactor">
    <cofactor evidence="11">
        <name>FAD</name>
        <dbReference type="ChEBI" id="CHEBI:57692"/>
    </cofactor>
    <text evidence="11">Binds 1 FAD per subunit.</text>
</comment>
<evidence type="ECO:0000256" key="8">
    <source>
        <dbReference type="ARBA" id="ARBA00023133"/>
    </source>
</evidence>
<keyword evidence="6 11" id="KW-0274">FAD</keyword>
<dbReference type="OrthoDB" id="438553at2759"/>
<keyword evidence="5 11" id="KW-0285">Flavoprotein</keyword>
<comment type="function">
    <text evidence="1 11">Catalyzes the 6-electron oxidation of protoporphyrinogen-IX to form protoporphyrin-IX.</text>
</comment>
<accession>A0A4Y9ZB03</accession>
<evidence type="ECO:0000256" key="3">
    <source>
        <dbReference type="ARBA" id="ARBA00010551"/>
    </source>
</evidence>
<keyword evidence="8 11" id="KW-0350">Heme biosynthesis</keyword>
<gene>
    <name evidence="14" type="ORF">EVG20_g2019</name>
</gene>
<evidence type="ECO:0000256" key="2">
    <source>
        <dbReference type="ARBA" id="ARBA00005073"/>
    </source>
</evidence>
<keyword evidence="7 11" id="KW-0560">Oxidoreductase</keyword>
<reference evidence="14 15" key="1">
    <citation type="submission" date="2019-02" db="EMBL/GenBank/DDBJ databases">
        <title>Genome sequencing of the rare red list fungi Dentipellis fragilis.</title>
        <authorList>
            <person name="Buettner E."/>
            <person name="Kellner H."/>
        </authorList>
    </citation>
    <scope>NUCLEOTIDE SEQUENCE [LARGE SCALE GENOMIC DNA]</scope>
    <source>
        <strain evidence="14 15">DSM 105465</strain>
    </source>
</reference>
<name>A0A4Y9ZB03_9AGAM</name>
<dbReference type="GO" id="GO:0005743">
    <property type="term" value="C:mitochondrial inner membrane"/>
    <property type="evidence" value="ECO:0007669"/>
    <property type="project" value="UniProtKB-SubCell"/>
</dbReference>
<comment type="catalytic activity">
    <reaction evidence="10 11">
        <text>protoporphyrinogen IX + 3 O2 = protoporphyrin IX + 3 H2O2</text>
        <dbReference type="Rhea" id="RHEA:25576"/>
        <dbReference type="ChEBI" id="CHEBI:15379"/>
        <dbReference type="ChEBI" id="CHEBI:16240"/>
        <dbReference type="ChEBI" id="CHEBI:57306"/>
        <dbReference type="ChEBI" id="CHEBI:57307"/>
        <dbReference type="EC" id="1.3.3.4"/>
    </reaction>
</comment>
<dbReference type="InterPro" id="IPR036188">
    <property type="entry name" value="FAD/NAD-bd_sf"/>
</dbReference>
<dbReference type="NCBIfam" id="TIGR00562">
    <property type="entry name" value="proto_IX_ox"/>
    <property type="match status" value="1"/>
</dbReference>
<evidence type="ECO:0000259" key="13">
    <source>
        <dbReference type="Pfam" id="PF01593"/>
    </source>
</evidence>
<evidence type="ECO:0000256" key="5">
    <source>
        <dbReference type="ARBA" id="ARBA00022630"/>
    </source>
</evidence>
<keyword evidence="9 11" id="KW-0627">Porphyrin biosynthesis</keyword>
<dbReference type="STRING" id="205917.A0A4Y9ZB03"/>
<dbReference type="EC" id="1.3.3.4" evidence="4 11"/>
<dbReference type="InterPro" id="IPR004572">
    <property type="entry name" value="Protoporphyrinogen_oxidase"/>
</dbReference>
<keyword evidence="15" id="KW-1185">Reference proteome</keyword>